<dbReference type="Proteomes" id="UP000681341">
    <property type="component" value="Unassembled WGS sequence"/>
</dbReference>
<dbReference type="PANTHER" id="PTHR43442">
    <property type="entry name" value="GLUCONOKINASE-RELATED"/>
    <property type="match status" value="1"/>
</dbReference>
<evidence type="ECO:0000256" key="6">
    <source>
        <dbReference type="ARBA" id="ARBA00022777"/>
    </source>
</evidence>
<comment type="caution">
    <text evidence="10">The sequence shown here is derived from an EMBL/GenBank/DDBJ whole genome shotgun (WGS) entry which is preliminary data.</text>
</comment>
<keyword evidence="6 9" id="KW-0418">Kinase</keyword>
<dbReference type="EMBL" id="JAGFNP010000004">
    <property type="protein sequence ID" value="MBO3732971.1"/>
    <property type="molecule type" value="Genomic_DNA"/>
</dbReference>
<keyword evidence="7 9" id="KW-0067">ATP-binding</keyword>
<protein>
    <recommendedName>
        <fullName evidence="3 9">Gluconokinase</fullName>
        <ecNumber evidence="3 9">2.7.1.12</ecNumber>
    </recommendedName>
</protein>
<dbReference type="InterPro" id="IPR006001">
    <property type="entry name" value="Therm_gnt_kin"/>
</dbReference>
<dbReference type="EC" id="2.7.1.12" evidence="3 9"/>
<keyword evidence="4 9" id="KW-0808">Transferase</keyword>
<evidence type="ECO:0000256" key="5">
    <source>
        <dbReference type="ARBA" id="ARBA00022741"/>
    </source>
</evidence>
<dbReference type="PANTHER" id="PTHR43442:SF3">
    <property type="entry name" value="GLUCONOKINASE-RELATED"/>
    <property type="match status" value="1"/>
</dbReference>
<reference evidence="10 11" key="1">
    <citation type="submission" date="2021-03" db="EMBL/GenBank/DDBJ databases">
        <title>Glycomyces sp. nov., a novel actinomycete isolated from soil.</title>
        <authorList>
            <person name="Yang X."/>
            <person name="Xu X."/>
        </authorList>
    </citation>
    <scope>NUCLEOTIDE SEQUENCE [LARGE SCALE GENOMIC DNA]</scope>
    <source>
        <strain evidence="10 11">NEAU-S30</strain>
    </source>
</reference>
<evidence type="ECO:0000256" key="4">
    <source>
        <dbReference type="ARBA" id="ARBA00022679"/>
    </source>
</evidence>
<evidence type="ECO:0000313" key="11">
    <source>
        <dbReference type="Proteomes" id="UP000681341"/>
    </source>
</evidence>
<dbReference type="SUPFAM" id="SSF52540">
    <property type="entry name" value="P-loop containing nucleoside triphosphate hydrolases"/>
    <property type="match status" value="1"/>
</dbReference>
<dbReference type="Pfam" id="PF13671">
    <property type="entry name" value="AAA_33"/>
    <property type="match status" value="1"/>
</dbReference>
<proteinExistence type="inferred from homology"/>
<evidence type="ECO:0000313" key="10">
    <source>
        <dbReference type="EMBL" id="MBO3732971.1"/>
    </source>
</evidence>
<keyword evidence="11" id="KW-1185">Reference proteome</keyword>
<evidence type="ECO:0000256" key="2">
    <source>
        <dbReference type="ARBA" id="ARBA00008420"/>
    </source>
</evidence>
<dbReference type="InterPro" id="IPR027417">
    <property type="entry name" value="P-loop_NTPase"/>
</dbReference>
<evidence type="ECO:0000256" key="7">
    <source>
        <dbReference type="ARBA" id="ARBA00022840"/>
    </source>
</evidence>
<accession>A0ABS3U3E4</accession>
<evidence type="ECO:0000256" key="9">
    <source>
        <dbReference type="RuleBase" id="RU363066"/>
    </source>
</evidence>
<name>A0ABS3U3E4_9ACTN</name>
<keyword evidence="5 9" id="KW-0547">Nucleotide-binding</keyword>
<evidence type="ECO:0000256" key="3">
    <source>
        <dbReference type="ARBA" id="ARBA00012054"/>
    </source>
</evidence>
<evidence type="ECO:0000256" key="1">
    <source>
        <dbReference type="ARBA" id="ARBA00004761"/>
    </source>
</evidence>
<sequence length="168" mass="17599">MGVAGSGKTTVANLLAERLGADMVDADDLHPAANVAKMASGTPLTDEDRWPWLEAVGRAVRERLAAGRSVVVACSALRRAYREAIAASAEAPVRFAHLDGSRELIAARMAARAGHFMPTGLLDSQFAVLEPLEADEPGFTVAIDGTPEQTADAIALRLRRNGAPPTGS</sequence>
<comment type="similarity">
    <text evidence="2 9">Belongs to the gluconokinase GntK/GntV family.</text>
</comment>
<dbReference type="Gene3D" id="3.40.50.300">
    <property type="entry name" value="P-loop containing nucleotide triphosphate hydrolases"/>
    <property type="match status" value="1"/>
</dbReference>
<dbReference type="NCBIfam" id="TIGR01313">
    <property type="entry name" value="therm_gnt_kin"/>
    <property type="match status" value="1"/>
</dbReference>
<comment type="pathway">
    <text evidence="1">Carbohydrate acid metabolism.</text>
</comment>
<gene>
    <name evidence="10" type="ORF">J5V16_09065</name>
</gene>
<organism evidence="10 11">
    <name type="scientific">Glycomyces niveus</name>
    <dbReference type="NCBI Taxonomy" id="2820287"/>
    <lineage>
        <taxon>Bacteria</taxon>
        <taxon>Bacillati</taxon>
        <taxon>Actinomycetota</taxon>
        <taxon>Actinomycetes</taxon>
        <taxon>Glycomycetales</taxon>
        <taxon>Glycomycetaceae</taxon>
        <taxon>Glycomyces</taxon>
    </lineage>
</organism>
<evidence type="ECO:0000256" key="8">
    <source>
        <dbReference type="ARBA" id="ARBA00048090"/>
    </source>
</evidence>
<comment type="catalytic activity">
    <reaction evidence="8 9">
        <text>D-gluconate + ATP = 6-phospho-D-gluconate + ADP + H(+)</text>
        <dbReference type="Rhea" id="RHEA:19433"/>
        <dbReference type="ChEBI" id="CHEBI:15378"/>
        <dbReference type="ChEBI" id="CHEBI:18391"/>
        <dbReference type="ChEBI" id="CHEBI:30616"/>
        <dbReference type="ChEBI" id="CHEBI:58759"/>
        <dbReference type="ChEBI" id="CHEBI:456216"/>
        <dbReference type="EC" id="2.7.1.12"/>
    </reaction>
</comment>
<dbReference type="CDD" id="cd02021">
    <property type="entry name" value="GntK"/>
    <property type="match status" value="1"/>
</dbReference>